<evidence type="ECO:0000256" key="2">
    <source>
        <dbReference type="SAM" id="MobiDB-lite"/>
    </source>
</evidence>
<feature type="region of interest" description="Disordered" evidence="2">
    <location>
        <begin position="18"/>
        <end position="54"/>
    </location>
</feature>
<dbReference type="AlphaFoldDB" id="A0AAD9INF2"/>
<accession>A0AAD9INF2</accession>
<dbReference type="EMBL" id="JASFZW010000001">
    <property type="protein sequence ID" value="KAK2080740.1"/>
    <property type="molecule type" value="Genomic_DNA"/>
</dbReference>
<sequence length="499" mass="54588">MFNRDRIKALADQARAAGGRLASQARDGIAQAQHNFAPPKQSSDQSELSHEEQVQLLSVQNEALRDRLKSLLRVSEENEHLRSVLEQVGVQDGGPAPAPAADDGRADALQEELRSARQELSSATEARYALEKELVKTQEALKAARSERVSLRELQEATALAASQAAALQAENERLQARLRAPAEVSGENGRLAQELASAGRRVAALEAALEETHHLSTALQAELDGSEREAGRLEAQLREAEEAASLAEAKLRELDGDEAREQAAWLQQKLESAHEQVAQLQARDRELERSLRDAWPTVSELDRIVLALTRELEQRRAGQEAAARETALLRSELDGLREQAADTERQRCNELDAKLQSAAQETAAAMEEAQRQQARAESLSRELTDLQQRHETEVAALQHAHGQDLASEHRGADVLDLRDSDTSADEDTLAGAATLKTSLEEAHLGSGAVPPEADDRAAVARASVEADLMALRLRFSPDEHARVKKKALEQPTSFWALP</sequence>
<feature type="coiled-coil region" evidence="1">
    <location>
        <begin position="106"/>
        <end position="178"/>
    </location>
</feature>
<evidence type="ECO:0000313" key="3">
    <source>
        <dbReference type="EMBL" id="KAK2080740.1"/>
    </source>
</evidence>
<dbReference type="SUPFAM" id="SSF57997">
    <property type="entry name" value="Tropomyosin"/>
    <property type="match status" value="1"/>
</dbReference>
<feature type="coiled-coil region" evidence="1">
    <location>
        <begin position="217"/>
        <end position="291"/>
    </location>
</feature>
<organism evidence="3 4">
    <name type="scientific">Prototheca wickerhamii</name>
    <dbReference type="NCBI Taxonomy" id="3111"/>
    <lineage>
        <taxon>Eukaryota</taxon>
        <taxon>Viridiplantae</taxon>
        <taxon>Chlorophyta</taxon>
        <taxon>core chlorophytes</taxon>
        <taxon>Trebouxiophyceae</taxon>
        <taxon>Chlorellales</taxon>
        <taxon>Chlorellaceae</taxon>
        <taxon>Prototheca</taxon>
    </lineage>
</organism>
<feature type="region of interest" description="Disordered" evidence="2">
    <location>
        <begin position="360"/>
        <end position="382"/>
    </location>
</feature>
<name>A0AAD9INF2_PROWI</name>
<evidence type="ECO:0000256" key="1">
    <source>
        <dbReference type="SAM" id="Coils"/>
    </source>
</evidence>
<evidence type="ECO:0000313" key="4">
    <source>
        <dbReference type="Proteomes" id="UP001255856"/>
    </source>
</evidence>
<proteinExistence type="predicted"/>
<reference evidence="3" key="1">
    <citation type="submission" date="2021-01" db="EMBL/GenBank/DDBJ databases">
        <authorList>
            <person name="Eckstrom K.M.E."/>
        </authorList>
    </citation>
    <scope>NUCLEOTIDE SEQUENCE</scope>
    <source>
        <strain evidence="3">UVCC 0001</strain>
    </source>
</reference>
<comment type="caution">
    <text evidence="3">The sequence shown here is derived from an EMBL/GenBank/DDBJ whole genome shotgun (WGS) entry which is preliminary data.</text>
</comment>
<gene>
    <name evidence="3" type="ORF">QBZ16_000594</name>
</gene>
<dbReference type="Proteomes" id="UP001255856">
    <property type="component" value="Unassembled WGS sequence"/>
</dbReference>
<keyword evidence="4" id="KW-1185">Reference proteome</keyword>
<feature type="compositionally biased region" description="Low complexity" evidence="2">
    <location>
        <begin position="360"/>
        <end position="378"/>
    </location>
</feature>
<protein>
    <submittedName>
        <fullName evidence="3">Uncharacterized protein</fullName>
    </submittedName>
</protein>
<keyword evidence="1" id="KW-0175">Coiled coil</keyword>